<keyword evidence="3" id="KW-0624">Polysaccharide degradation</keyword>
<dbReference type="Proteomes" id="UP000177979">
    <property type="component" value="Unassembled WGS sequence"/>
</dbReference>
<dbReference type="Gene3D" id="3.10.50.10">
    <property type="match status" value="1"/>
</dbReference>
<dbReference type="STRING" id="1817722.A2703_00625"/>
<dbReference type="PANTHER" id="PTHR11177">
    <property type="entry name" value="CHITINASE"/>
    <property type="match status" value="1"/>
</dbReference>
<dbReference type="GO" id="GO:0005576">
    <property type="term" value="C:extracellular region"/>
    <property type="evidence" value="ECO:0007669"/>
    <property type="project" value="TreeGrafter"/>
</dbReference>
<evidence type="ECO:0000256" key="3">
    <source>
        <dbReference type="ARBA" id="ARBA00023024"/>
    </source>
</evidence>
<evidence type="ECO:0000313" key="5">
    <source>
        <dbReference type="EMBL" id="OGD71286.1"/>
    </source>
</evidence>
<dbReference type="PANTHER" id="PTHR11177:SF317">
    <property type="entry name" value="CHITINASE 12-RELATED"/>
    <property type="match status" value="1"/>
</dbReference>
<dbReference type="PROSITE" id="PS51910">
    <property type="entry name" value="GH18_2"/>
    <property type="match status" value="1"/>
</dbReference>
<comment type="caution">
    <text evidence="5">The sequence shown here is derived from an EMBL/GenBank/DDBJ whole genome shotgun (WGS) entry which is preliminary data.</text>
</comment>
<gene>
    <name evidence="5" type="ORF">A2703_00625</name>
</gene>
<dbReference type="EC" id="3.2.1.14" evidence="2"/>
<dbReference type="InterPro" id="IPR017853">
    <property type="entry name" value="GH"/>
</dbReference>
<sequence length="413" mass="46413">MSKKIIFLFSILGLIYLSLSLYRIWQINLPLVSPIDLVESLPQLAPIFKKPGAKVVFGFLPYWNMKDSDKLYVKSLTHLAYFGIDLNEDGSIKKYDKPGEKEPGWNKLNSTAFAVLSRQIKLLGKKLILVVRVMENDQIENLLGHPDSRQKAIESILQTVADKQFDGVNVDFEYMGYPDESTRALFSQFVSDLSAKCKMEAARPARNATHSVAGGCEMSLDVFADSASKNRLYDLKALAKSADVIIVMAYDFFRPSSSQSGPVAPLRGKCINSNSCLDYDIVTSISDVSKLVPAYKLLLGVPFYGYEWQTVDREFLARTYPKTGGLATYKRVRDLLSDATISSLSATWSAATFTPYLSYFEDGNIYQIHYDDENSLRLKIEFVHQAKLAGIAIWALGYELPYDNLWQTIAKDL</sequence>
<dbReference type="Gene3D" id="3.20.20.80">
    <property type="entry name" value="Glycosidases"/>
    <property type="match status" value="1"/>
</dbReference>
<dbReference type="GO" id="GO:0008843">
    <property type="term" value="F:endochitinase activity"/>
    <property type="evidence" value="ECO:0007669"/>
    <property type="project" value="UniProtKB-EC"/>
</dbReference>
<dbReference type="InterPro" id="IPR050314">
    <property type="entry name" value="Glycosyl_Hydrlase_18"/>
</dbReference>
<dbReference type="GO" id="GO:0008061">
    <property type="term" value="F:chitin binding"/>
    <property type="evidence" value="ECO:0007669"/>
    <property type="project" value="InterPro"/>
</dbReference>
<organism evidence="5 6">
    <name type="scientific">Candidatus Collierbacteria bacterium RIFCSPHIGHO2_01_FULL_50_25</name>
    <dbReference type="NCBI Taxonomy" id="1817722"/>
    <lineage>
        <taxon>Bacteria</taxon>
        <taxon>Candidatus Collieribacteriota</taxon>
    </lineage>
</organism>
<dbReference type="InterPro" id="IPR011583">
    <property type="entry name" value="Chitinase_II/V-like_cat"/>
</dbReference>
<comment type="catalytic activity">
    <reaction evidence="1">
        <text>Random endo-hydrolysis of N-acetyl-beta-D-glucosaminide (1-&gt;4)-beta-linkages in chitin and chitodextrins.</text>
        <dbReference type="EC" id="3.2.1.14"/>
    </reaction>
</comment>
<proteinExistence type="predicted"/>
<dbReference type="AlphaFoldDB" id="A0A1F5EVH8"/>
<evidence type="ECO:0000256" key="1">
    <source>
        <dbReference type="ARBA" id="ARBA00000822"/>
    </source>
</evidence>
<accession>A0A1F5EVH8</accession>
<name>A0A1F5EVH8_9BACT</name>
<keyword evidence="3" id="KW-0119">Carbohydrate metabolism</keyword>
<reference evidence="5 6" key="1">
    <citation type="journal article" date="2016" name="Nat. Commun.">
        <title>Thousands of microbial genomes shed light on interconnected biogeochemical processes in an aquifer system.</title>
        <authorList>
            <person name="Anantharaman K."/>
            <person name="Brown C.T."/>
            <person name="Hug L.A."/>
            <person name="Sharon I."/>
            <person name="Castelle C.J."/>
            <person name="Probst A.J."/>
            <person name="Thomas B.C."/>
            <person name="Singh A."/>
            <person name="Wilkins M.J."/>
            <person name="Karaoz U."/>
            <person name="Brodie E.L."/>
            <person name="Williams K.H."/>
            <person name="Hubbard S.S."/>
            <person name="Banfield J.F."/>
        </authorList>
    </citation>
    <scope>NUCLEOTIDE SEQUENCE [LARGE SCALE GENOMIC DNA]</scope>
</reference>
<evidence type="ECO:0000313" key="6">
    <source>
        <dbReference type="Proteomes" id="UP000177979"/>
    </source>
</evidence>
<evidence type="ECO:0000256" key="2">
    <source>
        <dbReference type="ARBA" id="ARBA00012729"/>
    </source>
</evidence>
<feature type="domain" description="GH18" evidence="4">
    <location>
        <begin position="54"/>
        <end position="413"/>
    </location>
</feature>
<dbReference type="GO" id="GO:0006032">
    <property type="term" value="P:chitin catabolic process"/>
    <property type="evidence" value="ECO:0007669"/>
    <property type="project" value="UniProtKB-KW"/>
</dbReference>
<dbReference type="Pfam" id="PF00704">
    <property type="entry name" value="Glyco_hydro_18"/>
    <property type="match status" value="1"/>
</dbReference>
<evidence type="ECO:0000259" key="4">
    <source>
        <dbReference type="PROSITE" id="PS51910"/>
    </source>
</evidence>
<dbReference type="GO" id="GO:0005975">
    <property type="term" value="P:carbohydrate metabolic process"/>
    <property type="evidence" value="ECO:0007669"/>
    <property type="project" value="InterPro"/>
</dbReference>
<dbReference type="InterPro" id="IPR029070">
    <property type="entry name" value="Chitinase_insertion_sf"/>
</dbReference>
<dbReference type="SUPFAM" id="SSF51445">
    <property type="entry name" value="(Trans)glycosidases"/>
    <property type="match status" value="1"/>
</dbReference>
<protein>
    <recommendedName>
        <fullName evidence="2">chitinase</fullName>
        <ecNumber evidence="2">3.2.1.14</ecNumber>
    </recommendedName>
</protein>
<dbReference type="InterPro" id="IPR001223">
    <property type="entry name" value="Glyco_hydro18_cat"/>
</dbReference>
<dbReference type="SMART" id="SM00636">
    <property type="entry name" value="Glyco_18"/>
    <property type="match status" value="1"/>
</dbReference>
<keyword evidence="3" id="KW-0146">Chitin degradation</keyword>
<dbReference type="EMBL" id="MFAG01000037">
    <property type="protein sequence ID" value="OGD71286.1"/>
    <property type="molecule type" value="Genomic_DNA"/>
</dbReference>